<feature type="transmembrane region" description="Helical" evidence="7">
    <location>
        <begin position="244"/>
        <end position="267"/>
    </location>
</feature>
<sequence length="965" mass="96662">MAAVSYRRALLTRWSVRDRLAVLVVAVTAAFLVGTVLVLLAVSGQATAMAAEHGADAAVVLTNDVPADAPADAAVFPLTEARVAGERHTVVGVPAANPLGLDPPDGVAGPLAGGPLTLAGPDATLTRASAERAVDDPFPDGWLVTDAATARDLGADRALVVRGADSAVPPRGAPLVGALAFFLAGTAGVLETLGVVCAGVAVLVGVVAFSVTRMTVRERRSTLVALRATGASARRIRLLVAARAGLLTLAGAVLGYALGVIAPNAAATAAVRLGLPVGLPITVDARAAALVGALLLALVCVGALAGALAARPVVRGAPLDDDTDAASDARGWPGGPALLPARAVVPTTATLTVFVAFVLVVAALGGVLGSLGATGGAGGVVTEPGAVHPVDSHVPVAYADELRRSGVAASPEILLFLAHDGRAFPARGVDFDAYRAVSDADLVAGRAPAASDEAVVGADLARTLGVAPGDSLALGGSTVSAVATVDIVGIYDAPGAADDHLLVSLPLARHLEGVPDGAANVVRYGGARAANGTIAVLGASAPERVARGEPVTLRVRLRNVGDAAATRTISASFDGARETRTVALDAGERRVVSVDLAATAAGTHTARIAGATRRVRVVAPGTLTLAPLPERGPPNASLGVTVGTVAGERVDGARVAVGPRPNGTSATNVTGADGETRVRLPATPGRYELRVVAGERSATRTVRVVDGAARAPGVRLTVPDRVSVFGAPRATLRVTNPWRTPLERAALVEGPGVERTTTVALDPGAERTVTAALARRPPGSYDVTARVGNATARARYRVTGDARLANALAASGRDAGGVGTGGILARAFGNLGLVLATLLGLGVLMTVGSVVATFADAVQARRRDLGVHRALGAAPRWVVRTVLADAARIALPATVAGVVLAWLALRALSWAGLLTAFGVRVAPSVPLWTVVPVAAGTFALALVGAGAVAVRDARRDPSQLFGGDR</sequence>
<feature type="domain" description="ABC3 transporter permease C-terminal" evidence="8">
    <location>
        <begin position="198"/>
        <end position="314"/>
    </location>
</feature>
<evidence type="ECO:0000256" key="5">
    <source>
        <dbReference type="ARBA" id="ARBA00023136"/>
    </source>
</evidence>
<evidence type="ECO:0000313" key="10">
    <source>
        <dbReference type="Proteomes" id="UP000765891"/>
    </source>
</evidence>
<feature type="transmembrane region" description="Helical" evidence="7">
    <location>
        <begin position="20"/>
        <end position="42"/>
    </location>
</feature>
<keyword evidence="2" id="KW-1003">Cell membrane</keyword>
<dbReference type="PANTHER" id="PTHR30572:SF4">
    <property type="entry name" value="ABC TRANSPORTER PERMEASE YTRF"/>
    <property type="match status" value="1"/>
</dbReference>
<organism evidence="9 10">
    <name type="scientific">Halarchaeum rubridurum</name>
    <dbReference type="NCBI Taxonomy" id="489911"/>
    <lineage>
        <taxon>Archaea</taxon>
        <taxon>Methanobacteriati</taxon>
        <taxon>Methanobacteriota</taxon>
        <taxon>Stenosarchaea group</taxon>
        <taxon>Halobacteria</taxon>
        <taxon>Halobacteriales</taxon>
        <taxon>Halobacteriaceae</taxon>
    </lineage>
</organism>
<dbReference type="InterPro" id="IPR003838">
    <property type="entry name" value="ABC3_permease_C"/>
</dbReference>
<evidence type="ECO:0000256" key="7">
    <source>
        <dbReference type="SAM" id="Phobius"/>
    </source>
</evidence>
<dbReference type="PANTHER" id="PTHR30572">
    <property type="entry name" value="MEMBRANE COMPONENT OF TRANSPORTER-RELATED"/>
    <property type="match status" value="1"/>
</dbReference>
<evidence type="ECO:0000256" key="2">
    <source>
        <dbReference type="ARBA" id="ARBA00022475"/>
    </source>
</evidence>
<evidence type="ECO:0000256" key="3">
    <source>
        <dbReference type="ARBA" id="ARBA00022692"/>
    </source>
</evidence>
<evidence type="ECO:0000256" key="4">
    <source>
        <dbReference type="ARBA" id="ARBA00022989"/>
    </source>
</evidence>
<keyword evidence="3 7" id="KW-0812">Transmembrane</keyword>
<name>A0A8T4GL91_9EURY</name>
<dbReference type="GO" id="GO:0005886">
    <property type="term" value="C:plasma membrane"/>
    <property type="evidence" value="ECO:0007669"/>
    <property type="project" value="UniProtKB-SubCell"/>
</dbReference>
<dbReference type="Pfam" id="PF02687">
    <property type="entry name" value="FtsX"/>
    <property type="match status" value="2"/>
</dbReference>
<feature type="domain" description="ABC3 transporter permease C-terminal" evidence="8">
    <location>
        <begin position="838"/>
        <end position="955"/>
    </location>
</feature>
<evidence type="ECO:0000256" key="6">
    <source>
        <dbReference type="ARBA" id="ARBA00038076"/>
    </source>
</evidence>
<dbReference type="EMBL" id="JAGGKO010000002">
    <property type="protein sequence ID" value="MBP1954370.1"/>
    <property type="molecule type" value="Genomic_DNA"/>
</dbReference>
<feature type="transmembrane region" description="Helical" evidence="7">
    <location>
        <begin position="886"/>
        <end position="905"/>
    </location>
</feature>
<protein>
    <submittedName>
        <fullName evidence="9">ABC-type lipoprotein release transport system permease subunit</fullName>
    </submittedName>
</protein>
<comment type="subcellular location">
    <subcellularLocation>
        <location evidence="1">Cell membrane</location>
        <topology evidence="1">Multi-pass membrane protein</topology>
    </subcellularLocation>
</comment>
<comment type="caution">
    <text evidence="9">The sequence shown here is derived from an EMBL/GenBank/DDBJ whole genome shotgun (WGS) entry which is preliminary data.</text>
</comment>
<dbReference type="InterPro" id="IPR050250">
    <property type="entry name" value="Macrolide_Exporter_MacB"/>
</dbReference>
<feature type="transmembrane region" description="Helical" evidence="7">
    <location>
        <begin position="287"/>
        <end position="310"/>
    </location>
</feature>
<feature type="transmembrane region" description="Helical" evidence="7">
    <location>
        <begin position="925"/>
        <end position="950"/>
    </location>
</feature>
<dbReference type="Gene3D" id="2.60.40.10">
    <property type="entry name" value="Immunoglobulins"/>
    <property type="match status" value="1"/>
</dbReference>
<dbReference type="InterPro" id="IPR013783">
    <property type="entry name" value="Ig-like_fold"/>
</dbReference>
<dbReference type="Proteomes" id="UP000765891">
    <property type="component" value="Unassembled WGS sequence"/>
</dbReference>
<reference evidence="9" key="1">
    <citation type="submission" date="2021-03" db="EMBL/GenBank/DDBJ databases">
        <title>Genomic Encyclopedia of Type Strains, Phase IV (KMG-IV): sequencing the most valuable type-strain genomes for metagenomic binning, comparative biology and taxonomic classification.</title>
        <authorList>
            <person name="Goeker M."/>
        </authorList>
    </citation>
    <scope>NUCLEOTIDE SEQUENCE</scope>
    <source>
        <strain evidence="9">DSM 22443</strain>
    </source>
</reference>
<dbReference type="AlphaFoldDB" id="A0A8T4GL91"/>
<feature type="transmembrane region" description="Helical" evidence="7">
    <location>
        <begin position="351"/>
        <end position="373"/>
    </location>
</feature>
<accession>A0A8T4GL91</accession>
<dbReference type="RefSeq" id="WP_188870161.1">
    <property type="nucleotide sequence ID" value="NZ_BMOO01000002.1"/>
</dbReference>
<gene>
    <name evidence="9" type="ORF">J2752_001282</name>
</gene>
<dbReference type="OrthoDB" id="291541at2157"/>
<feature type="transmembrane region" description="Helical" evidence="7">
    <location>
        <begin position="831"/>
        <end position="855"/>
    </location>
</feature>
<evidence type="ECO:0000259" key="8">
    <source>
        <dbReference type="Pfam" id="PF02687"/>
    </source>
</evidence>
<dbReference type="GO" id="GO:0022857">
    <property type="term" value="F:transmembrane transporter activity"/>
    <property type="evidence" value="ECO:0007669"/>
    <property type="project" value="TreeGrafter"/>
</dbReference>
<feature type="transmembrane region" description="Helical" evidence="7">
    <location>
        <begin position="178"/>
        <end position="211"/>
    </location>
</feature>
<comment type="similarity">
    <text evidence="6">Belongs to the ABC-4 integral membrane protein family.</text>
</comment>
<keyword evidence="4 7" id="KW-1133">Transmembrane helix</keyword>
<proteinExistence type="inferred from homology"/>
<keyword evidence="5 7" id="KW-0472">Membrane</keyword>
<keyword evidence="9" id="KW-0449">Lipoprotein</keyword>
<evidence type="ECO:0000256" key="1">
    <source>
        <dbReference type="ARBA" id="ARBA00004651"/>
    </source>
</evidence>
<evidence type="ECO:0000313" key="9">
    <source>
        <dbReference type="EMBL" id="MBP1954370.1"/>
    </source>
</evidence>